<dbReference type="GO" id="GO:0006281">
    <property type="term" value="P:DNA repair"/>
    <property type="evidence" value="ECO:0007669"/>
    <property type="project" value="UniProtKB-KW"/>
</dbReference>
<feature type="region of interest" description="Disordered" evidence="13">
    <location>
        <begin position="523"/>
        <end position="577"/>
    </location>
</feature>
<dbReference type="GO" id="GO:0005634">
    <property type="term" value="C:nucleus"/>
    <property type="evidence" value="ECO:0007669"/>
    <property type="project" value="UniProtKB-SubCell"/>
</dbReference>
<feature type="domain" description="UmuC" evidence="15">
    <location>
        <begin position="42"/>
        <end position="303"/>
    </location>
</feature>
<dbReference type="PROSITE" id="PS00028">
    <property type="entry name" value="ZINC_FINGER_C2H2_1"/>
    <property type="match status" value="1"/>
</dbReference>
<dbReference type="STRING" id="1314773.A0A3N2Q4P7"/>
<dbReference type="InterPro" id="IPR052230">
    <property type="entry name" value="DNA_polymerase_eta"/>
</dbReference>
<dbReference type="GO" id="GO:0005657">
    <property type="term" value="C:replication fork"/>
    <property type="evidence" value="ECO:0007669"/>
    <property type="project" value="UniProtKB-ARBA"/>
</dbReference>
<evidence type="ECO:0000256" key="13">
    <source>
        <dbReference type="SAM" id="MobiDB-lite"/>
    </source>
</evidence>
<dbReference type="GO" id="GO:0009314">
    <property type="term" value="P:response to radiation"/>
    <property type="evidence" value="ECO:0007669"/>
    <property type="project" value="TreeGrafter"/>
</dbReference>
<dbReference type="GO" id="GO:0003684">
    <property type="term" value="F:damaged DNA binding"/>
    <property type="evidence" value="ECO:0007669"/>
    <property type="project" value="InterPro"/>
</dbReference>
<dbReference type="SUPFAM" id="SSF56672">
    <property type="entry name" value="DNA/RNA polymerases"/>
    <property type="match status" value="1"/>
</dbReference>
<keyword evidence="5" id="KW-0227">DNA damage</keyword>
<dbReference type="OrthoDB" id="5723at2759"/>
<dbReference type="PIRSF" id="PIRSF036603">
    <property type="entry name" value="DPol_eta"/>
    <property type="match status" value="1"/>
</dbReference>
<dbReference type="PANTHER" id="PTHR45873">
    <property type="entry name" value="DNA POLYMERASE ETA"/>
    <property type="match status" value="1"/>
</dbReference>
<dbReference type="GeneID" id="39581292"/>
<evidence type="ECO:0000256" key="3">
    <source>
        <dbReference type="ARBA" id="ARBA00022679"/>
    </source>
</evidence>
<dbReference type="AlphaFoldDB" id="A0A3N2Q4P7"/>
<dbReference type="FunFam" id="1.10.150.20:FF:000014">
    <property type="entry name" value="Polymerase (DNA directed), eta"/>
    <property type="match status" value="1"/>
</dbReference>
<dbReference type="GO" id="GO:0008270">
    <property type="term" value="F:zinc ion binding"/>
    <property type="evidence" value="ECO:0007669"/>
    <property type="project" value="UniProtKB-KW"/>
</dbReference>
<keyword evidence="10" id="KW-0539">Nucleus</keyword>
<evidence type="ECO:0000256" key="7">
    <source>
        <dbReference type="ARBA" id="ARBA00022833"/>
    </source>
</evidence>
<dbReference type="PROSITE" id="PS50173">
    <property type="entry name" value="UMUC"/>
    <property type="match status" value="1"/>
</dbReference>
<dbReference type="GO" id="GO:0035861">
    <property type="term" value="C:site of double-strand break"/>
    <property type="evidence" value="ECO:0007669"/>
    <property type="project" value="TreeGrafter"/>
</dbReference>
<protein>
    <recommendedName>
        <fullName evidence="11">DNA polymerase eta</fullName>
    </recommendedName>
</protein>
<evidence type="ECO:0000256" key="2">
    <source>
        <dbReference type="ARBA" id="ARBA00004173"/>
    </source>
</evidence>
<dbReference type="InterPro" id="IPR041298">
    <property type="entry name" value="UBZ3"/>
</dbReference>
<evidence type="ECO:0000256" key="10">
    <source>
        <dbReference type="ARBA" id="ARBA00023242"/>
    </source>
</evidence>
<keyword evidence="3" id="KW-0808">Transferase</keyword>
<evidence type="ECO:0000256" key="9">
    <source>
        <dbReference type="ARBA" id="ARBA00023204"/>
    </source>
</evidence>
<dbReference type="Pfam" id="PF18439">
    <property type="entry name" value="zf_UBZ"/>
    <property type="match status" value="1"/>
</dbReference>
<evidence type="ECO:0000256" key="8">
    <source>
        <dbReference type="ARBA" id="ARBA00023128"/>
    </source>
</evidence>
<gene>
    <name evidence="17" type="ORF">SODALDRAFT_338889</name>
</gene>
<dbReference type="PROSITE" id="PS50157">
    <property type="entry name" value="ZINC_FINGER_C2H2_2"/>
    <property type="match status" value="1"/>
</dbReference>
<evidence type="ECO:0000256" key="12">
    <source>
        <dbReference type="PROSITE-ProRule" id="PRU00042"/>
    </source>
</evidence>
<evidence type="ECO:0000259" key="14">
    <source>
        <dbReference type="PROSITE" id="PS50157"/>
    </source>
</evidence>
<keyword evidence="18" id="KW-1185">Reference proteome</keyword>
<dbReference type="SUPFAM" id="SSF100879">
    <property type="entry name" value="Lesion bypass DNA polymerase (Y-family), little finger domain"/>
    <property type="match status" value="1"/>
</dbReference>
<accession>A0A3N2Q4P7</accession>
<dbReference type="InterPro" id="IPR043128">
    <property type="entry name" value="Rev_trsase/Diguanyl_cyclase"/>
</dbReference>
<evidence type="ECO:0000259" key="16">
    <source>
        <dbReference type="PROSITE" id="PS51907"/>
    </source>
</evidence>
<feature type="compositionally biased region" description="Low complexity" evidence="13">
    <location>
        <begin position="612"/>
        <end position="629"/>
    </location>
</feature>
<dbReference type="Proteomes" id="UP000272025">
    <property type="component" value="Unassembled WGS sequence"/>
</dbReference>
<dbReference type="GO" id="GO:0003887">
    <property type="term" value="F:DNA-directed DNA polymerase activity"/>
    <property type="evidence" value="ECO:0007669"/>
    <property type="project" value="TreeGrafter"/>
</dbReference>
<dbReference type="Gene3D" id="3.30.1490.100">
    <property type="entry name" value="DNA polymerase, Y-family, little finger domain"/>
    <property type="match status" value="1"/>
</dbReference>
<evidence type="ECO:0000256" key="6">
    <source>
        <dbReference type="ARBA" id="ARBA00022771"/>
    </source>
</evidence>
<dbReference type="GO" id="GO:0042276">
    <property type="term" value="P:error-prone translesion synthesis"/>
    <property type="evidence" value="ECO:0007669"/>
    <property type="project" value="TreeGrafter"/>
</dbReference>
<evidence type="ECO:0000256" key="1">
    <source>
        <dbReference type="ARBA" id="ARBA00004123"/>
    </source>
</evidence>
<feature type="domain" description="C2H2-type" evidence="14">
    <location>
        <begin position="571"/>
        <end position="604"/>
    </location>
</feature>
<keyword evidence="9" id="KW-0234">DNA repair</keyword>
<feature type="domain" description="UBZ3-type" evidence="16">
    <location>
        <begin position="566"/>
        <end position="601"/>
    </location>
</feature>
<dbReference type="GO" id="GO:0007064">
    <property type="term" value="P:mitotic sister chromatid cohesion"/>
    <property type="evidence" value="ECO:0007669"/>
    <property type="project" value="UniProtKB-ARBA"/>
</dbReference>
<dbReference type="Pfam" id="PF00817">
    <property type="entry name" value="IMS"/>
    <property type="match status" value="1"/>
</dbReference>
<evidence type="ECO:0000256" key="11">
    <source>
        <dbReference type="ARBA" id="ARBA00044975"/>
    </source>
</evidence>
<comment type="subcellular location">
    <subcellularLocation>
        <location evidence="2">Mitochondrion</location>
    </subcellularLocation>
    <subcellularLocation>
        <location evidence="1">Nucleus</location>
    </subcellularLocation>
</comment>
<dbReference type="InterPro" id="IPR043502">
    <property type="entry name" value="DNA/RNA_pol_sf"/>
</dbReference>
<keyword evidence="7" id="KW-0862">Zinc</keyword>
<reference evidence="17 18" key="1">
    <citation type="journal article" date="2018" name="Mol. Ecol.">
        <title>The obligate alkalophilic soda-lake fungus Sodiomyces alkalinus has shifted to a protein diet.</title>
        <authorList>
            <person name="Grum-Grzhimaylo A.A."/>
            <person name="Falkoski D.L."/>
            <person name="van den Heuvel J."/>
            <person name="Valero-Jimenez C.A."/>
            <person name="Min B."/>
            <person name="Choi I.G."/>
            <person name="Lipzen A."/>
            <person name="Daum C.G."/>
            <person name="Aanen D.K."/>
            <person name="Tsang A."/>
            <person name="Henrissat B."/>
            <person name="Bilanenko E.N."/>
            <person name="de Vries R.P."/>
            <person name="van Kan J.A.L."/>
            <person name="Grigoriev I.V."/>
            <person name="Debets A.J.M."/>
        </authorList>
    </citation>
    <scope>NUCLEOTIDE SEQUENCE [LARGE SCALE GENOMIC DNA]</scope>
    <source>
        <strain evidence="17 18">F11</strain>
    </source>
</reference>
<dbReference type="InterPro" id="IPR036775">
    <property type="entry name" value="DNA_pol_Y-fam_lit_finger_sf"/>
</dbReference>
<sequence length="649" mass="71909">MSSPQFPESSPVTDTSSRKSQFTYRHLCQLASFAPSCPLRVVAHIDLDAFYAQCEMVRLGIPEDQPLAVQQWQNLIAVNYPARGFGVGRHCTITDAKKLCPNLVAQHVATWREGDDKWAYREDAAANVASDKVSLDPYRLQSRKILQLIKETLPSNLQRVEKASIDEVFCDLSAQVHSILLERFPELRSPPPHGDLTGRLPRPPVVALNWMADALVDLDEHAESQDPDWDDVAILIGSEIIRDVRGQIREELRYACSAGIANNKLLSKLGSAYKKPNQQTVIRSRAIQHFLSDFKITKIRNFGGKFGDNVTSTFGVDTVRELLPVTLDQMKLKLGDDTGTWVYNTIRGVDHSEVSSRTQIKSMLSAKSFRPAIHTVEQATRWLRIFAADISSRLGEENRRRPRTINLHYRHDGQMKSRQAPIAQGKALNEQLLFDLSRTLLNQILSEGNVWPCMNLSLSVGGFEDSVVGNMGIGGFLVKGEEAQALRSSAKDPGFPILPGRQAAKRRRLDGAGEGIHRFFIRHNTTNDHNASETEDNAKGLEDLVPGDPVTGLRNGNEEKNEADGASSESSECSRCGASFDWPQSLQSHQDWHLAKDLHDEERGQSRATIHPPASARSKGPSGPAPSSKRAGRGGKMEHGQRKLTFGGS</sequence>
<organism evidence="17 18">
    <name type="scientific">Sodiomyces alkalinus (strain CBS 110278 / VKM F-3762 / F11)</name>
    <name type="common">Alkaliphilic filamentous fungus</name>
    <dbReference type="NCBI Taxonomy" id="1314773"/>
    <lineage>
        <taxon>Eukaryota</taxon>
        <taxon>Fungi</taxon>
        <taxon>Dikarya</taxon>
        <taxon>Ascomycota</taxon>
        <taxon>Pezizomycotina</taxon>
        <taxon>Sordariomycetes</taxon>
        <taxon>Hypocreomycetidae</taxon>
        <taxon>Glomerellales</taxon>
        <taxon>Plectosphaerellaceae</taxon>
        <taxon>Sodiomyces</taxon>
    </lineage>
</organism>
<keyword evidence="6 12" id="KW-0863">Zinc-finger</keyword>
<dbReference type="InterPro" id="IPR017961">
    <property type="entry name" value="DNA_pol_Y-fam_little_finger"/>
</dbReference>
<dbReference type="InterPro" id="IPR013087">
    <property type="entry name" value="Znf_C2H2_type"/>
</dbReference>
<dbReference type="PROSITE" id="PS51907">
    <property type="entry name" value="ZF_UBZ3"/>
    <property type="match status" value="1"/>
</dbReference>
<feature type="compositionally biased region" description="Basic and acidic residues" evidence="13">
    <location>
        <begin position="530"/>
        <end position="542"/>
    </location>
</feature>
<dbReference type="FunFam" id="3.30.1490.100:FF:000009">
    <property type="entry name" value="DNA polymerase eta subunit"/>
    <property type="match status" value="1"/>
</dbReference>
<evidence type="ECO:0000313" key="17">
    <source>
        <dbReference type="EMBL" id="ROT41638.1"/>
    </source>
</evidence>
<dbReference type="GO" id="GO:0005739">
    <property type="term" value="C:mitochondrion"/>
    <property type="evidence" value="ECO:0007669"/>
    <property type="project" value="UniProtKB-SubCell"/>
</dbReference>
<evidence type="ECO:0000256" key="5">
    <source>
        <dbReference type="ARBA" id="ARBA00022763"/>
    </source>
</evidence>
<evidence type="ECO:0000259" key="15">
    <source>
        <dbReference type="PROSITE" id="PS50173"/>
    </source>
</evidence>
<name>A0A3N2Q4P7_SODAK</name>
<dbReference type="Gene3D" id="1.10.150.20">
    <property type="entry name" value="5' to 3' exonuclease, C-terminal subdomain"/>
    <property type="match status" value="1"/>
</dbReference>
<dbReference type="Gene3D" id="3.40.1170.60">
    <property type="match status" value="1"/>
</dbReference>
<evidence type="ECO:0000256" key="4">
    <source>
        <dbReference type="ARBA" id="ARBA00022723"/>
    </source>
</evidence>
<dbReference type="FunFam" id="3.40.1170.60:FF:000008">
    <property type="entry name" value="DNA polymerase eta subunit"/>
    <property type="match status" value="1"/>
</dbReference>
<dbReference type="EMBL" id="ML119052">
    <property type="protein sequence ID" value="ROT41638.1"/>
    <property type="molecule type" value="Genomic_DNA"/>
</dbReference>
<proteinExistence type="predicted"/>
<dbReference type="InterPro" id="IPR001126">
    <property type="entry name" value="UmuC"/>
</dbReference>
<dbReference type="GO" id="GO:0070987">
    <property type="term" value="P:error-free translesion synthesis"/>
    <property type="evidence" value="ECO:0007669"/>
    <property type="project" value="UniProtKB-ARBA"/>
</dbReference>
<dbReference type="Gene3D" id="3.30.70.270">
    <property type="match status" value="1"/>
</dbReference>
<dbReference type="PANTHER" id="PTHR45873:SF1">
    <property type="entry name" value="DNA POLYMERASE ETA"/>
    <property type="match status" value="1"/>
</dbReference>
<dbReference type="Pfam" id="PF11799">
    <property type="entry name" value="IMS_C"/>
    <property type="match status" value="1"/>
</dbReference>
<dbReference type="Pfam" id="PF21704">
    <property type="entry name" value="POLH-Rev1_HhH"/>
    <property type="match status" value="1"/>
</dbReference>
<keyword evidence="4" id="KW-0479">Metal-binding</keyword>
<evidence type="ECO:0000313" key="18">
    <source>
        <dbReference type="Proteomes" id="UP000272025"/>
    </source>
</evidence>
<keyword evidence="8" id="KW-0496">Mitochondrion</keyword>
<feature type="region of interest" description="Disordered" evidence="13">
    <location>
        <begin position="597"/>
        <end position="649"/>
    </location>
</feature>
<dbReference type="RefSeq" id="XP_028469444.1">
    <property type="nucleotide sequence ID" value="XM_028612814.1"/>
</dbReference>